<gene>
    <name evidence="1" type="ORF">KFE25_003868</name>
</gene>
<dbReference type="OMA" id="EKEPRIY"/>
<dbReference type="PANTHER" id="PTHR13061:SF29">
    <property type="entry name" value="GAMMA CARBONIC ANHYDRASE-LIKE 1, MITOCHONDRIAL-RELATED"/>
    <property type="match status" value="1"/>
</dbReference>
<evidence type="ECO:0008006" key="3">
    <source>
        <dbReference type="Google" id="ProtNLM"/>
    </source>
</evidence>
<proteinExistence type="predicted"/>
<evidence type="ECO:0000313" key="1">
    <source>
        <dbReference type="EMBL" id="KAG8463595.1"/>
    </source>
</evidence>
<protein>
    <recommendedName>
        <fullName evidence="3">Gamma carbonic anhydrase</fullName>
    </recommendedName>
</protein>
<reference evidence="1" key="1">
    <citation type="submission" date="2021-05" db="EMBL/GenBank/DDBJ databases">
        <title>The genome of the haptophyte Pavlova lutheri (Diacronema luteri, Pavlovales) - a model for lipid biosynthesis in eukaryotic algae.</title>
        <authorList>
            <person name="Hulatt C.J."/>
            <person name="Posewitz M.C."/>
        </authorList>
    </citation>
    <scope>NUCLEOTIDE SEQUENCE</scope>
    <source>
        <strain evidence="1">NIVA-4/92</strain>
    </source>
</reference>
<name>A0A8J6CBD5_DIALT</name>
<dbReference type="InterPro" id="IPR011004">
    <property type="entry name" value="Trimer_LpxA-like_sf"/>
</dbReference>
<comment type="caution">
    <text evidence="1">The sequence shown here is derived from an EMBL/GenBank/DDBJ whole genome shotgun (WGS) entry which is preliminary data.</text>
</comment>
<dbReference type="CDD" id="cd04645">
    <property type="entry name" value="LbH_gamma_CA_like"/>
    <property type="match status" value="1"/>
</dbReference>
<sequence length="273" mass="28008">MAAKYLEMSKPPGPAAFWFGLGAAIRSVGKAVDEAGRLMQMETGHDEKLPIPCTVVTVGAKAPTIGQSFVAPSATVAGDVMLDTGASVWYGAVVRAHGSRVTIGEMSCVQENAIVTSKPTAPVSVGKLVTIGAGSLVEGATLLDGCSVGPGCVVSPGSSIGAKAILAAGSVLAPKATVPAGQLWAGKPAKKVGDVTAADADGAVADARAMCALSIVHSEHAWMSLDDIEFTALQYKIEGNRPENWNQLLRDAPSFEEMPKLRTRIAEVTAQLG</sequence>
<dbReference type="InterPro" id="IPR050484">
    <property type="entry name" value="Transf_Hexapept/Carb_Anhydrase"/>
</dbReference>
<dbReference type="OrthoDB" id="25818at2759"/>
<dbReference type="PANTHER" id="PTHR13061">
    <property type="entry name" value="DYNACTIN SUBUNIT P25"/>
    <property type="match status" value="1"/>
</dbReference>
<keyword evidence="2" id="KW-1185">Reference proteome</keyword>
<accession>A0A8J6CBD5</accession>
<dbReference type="SUPFAM" id="SSF51161">
    <property type="entry name" value="Trimeric LpxA-like enzymes"/>
    <property type="match status" value="1"/>
</dbReference>
<dbReference type="Proteomes" id="UP000751190">
    <property type="component" value="Unassembled WGS sequence"/>
</dbReference>
<dbReference type="InterPro" id="IPR047324">
    <property type="entry name" value="LbH_gamma_CA-like"/>
</dbReference>
<dbReference type="EMBL" id="JAGTXO010000015">
    <property type="protein sequence ID" value="KAG8463595.1"/>
    <property type="molecule type" value="Genomic_DNA"/>
</dbReference>
<evidence type="ECO:0000313" key="2">
    <source>
        <dbReference type="Proteomes" id="UP000751190"/>
    </source>
</evidence>
<dbReference type="Gene3D" id="2.160.10.10">
    <property type="entry name" value="Hexapeptide repeat proteins"/>
    <property type="match status" value="1"/>
</dbReference>
<organism evidence="1 2">
    <name type="scientific">Diacronema lutheri</name>
    <name type="common">Unicellular marine alga</name>
    <name type="synonym">Monochrysis lutheri</name>
    <dbReference type="NCBI Taxonomy" id="2081491"/>
    <lineage>
        <taxon>Eukaryota</taxon>
        <taxon>Haptista</taxon>
        <taxon>Haptophyta</taxon>
        <taxon>Pavlovophyceae</taxon>
        <taxon>Pavlovales</taxon>
        <taxon>Pavlovaceae</taxon>
        <taxon>Diacronema</taxon>
    </lineage>
</organism>
<dbReference type="AlphaFoldDB" id="A0A8J6CBD5"/>